<evidence type="ECO:0000313" key="2">
    <source>
        <dbReference type="EMBL" id="GAG34176.1"/>
    </source>
</evidence>
<comment type="caution">
    <text evidence="2">The sequence shown here is derived from an EMBL/GenBank/DDBJ whole genome shotgun (WGS) entry which is preliminary data.</text>
</comment>
<dbReference type="PANTHER" id="PTHR33930">
    <property type="entry name" value="ALKYL HYDROPEROXIDE REDUCTASE AHPD"/>
    <property type="match status" value="1"/>
</dbReference>
<reference evidence="2" key="1">
    <citation type="journal article" date="2014" name="Front. Microbiol.">
        <title>High frequency of phylogenetically diverse reductive dehalogenase-homologous genes in deep subseafloor sedimentary metagenomes.</title>
        <authorList>
            <person name="Kawai M."/>
            <person name="Futagami T."/>
            <person name="Toyoda A."/>
            <person name="Takaki Y."/>
            <person name="Nishi S."/>
            <person name="Hori S."/>
            <person name="Arai W."/>
            <person name="Tsubouchi T."/>
            <person name="Morono Y."/>
            <person name="Uchiyama I."/>
            <person name="Ito T."/>
            <person name="Fujiyama A."/>
            <person name="Inagaki F."/>
            <person name="Takami H."/>
        </authorList>
    </citation>
    <scope>NUCLEOTIDE SEQUENCE</scope>
    <source>
        <strain evidence="2">Expedition CK06-06</strain>
    </source>
</reference>
<dbReference type="Pfam" id="PF02627">
    <property type="entry name" value="CMD"/>
    <property type="match status" value="1"/>
</dbReference>
<dbReference type="InterPro" id="IPR029032">
    <property type="entry name" value="AhpD-like"/>
</dbReference>
<dbReference type="Gene3D" id="1.20.1290.10">
    <property type="entry name" value="AhpD-like"/>
    <property type="match status" value="1"/>
</dbReference>
<protein>
    <recommendedName>
        <fullName evidence="1">Carboxymuconolactone decarboxylase-like domain-containing protein</fullName>
    </recommendedName>
</protein>
<dbReference type="PANTHER" id="PTHR33930:SF2">
    <property type="entry name" value="BLR3452 PROTEIN"/>
    <property type="match status" value="1"/>
</dbReference>
<sequence length="116" mass="12880">MAQSSDQTKPDSQKLPRTFEAFVERFPELRDAHEAVARSVDKVGPLDRKTCELIKIGISVGAGLETATRSHVRRAIEQGATEPEIEQAILMAMNTCGFPKTAAGWQWARQQIERDA</sequence>
<dbReference type="GO" id="GO:0051920">
    <property type="term" value="F:peroxiredoxin activity"/>
    <property type="evidence" value="ECO:0007669"/>
    <property type="project" value="InterPro"/>
</dbReference>
<evidence type="ECO:0000259" key="1">
    <source>
        <dbReference type="Pfam" id="PF02627"/>
    </source>
</evidence>
<accession>X0YBF2</accession>
<dbReference type="AlphaFoldDB" id="X0YBF2"/>
<dbReference type="InterPro" id="IPR003779">
    <property type="entry name" value="CMD-like"/>
</dbReference>
<proteinExistence type="predicted"/>
<dbReference type="EMBL" id="BARS01048218">
    <property type="protein sequence ID" value="GAG34176.1"/>
    <property type="molecule type" value="Genomic_DNA"/>
</dbReference>
<organism evidence="2">
    <name type="scientific">marine sediment metagenome</name>
    <dbReference type="NCBI Taxonomy" id="412755"/>
    <lineage>
        <taxon>unclassified sequences</taxon>
        <taxon>metagenomes</taxon>
        <taxon>ecological metagenomes</taxon>
    </lineage>
</organism>
<dbReference type="SUPFAM" id="SSF69118">
    <property type="entry name" value="AhpD-like"/>
    <property type="match status" value="1"/>
</dbReference>
<name>X0YBF2_9ZZZZ</name>
<feature type="domain" description="Carboxymuconolactone decarboxylase-like" evidence="1">
    <location>
        <begin position="27"/>
        <end position="109"/>
    </location>
</feature>
<gene>
    <name evidence="2" type="ORF">S01H1_72315</name>
</gene>